<sequence length="141" mass="14970">MNIGSACHIAKDVVIDAQSSLAAWLYLLGGVPRCEKLPVVMCFHGSGFVYSALSSIHSRFLNALVGRGRCGRRRRVRRLLPRAVAPAHPLLAAYYDAWVALGWTVVSCSASGGPEPWLVKHGNTASIFVAGNSAGANIAPD</sequence>
<evidence type="ECO:0000313" key="2">
    <source>
        <dbReference type="EnsemblPlants" id="OMERI01G22110.1"/>
    </source>
</evidence>
<dbReference type="Gramene" id="OMERI01G22110.1">
    <property type="protein sequence ID" value="OMERI01G22110.1"/>
    <property type="gene ID" value="OMERI01G22110"/>
</dbReference>
<dbReference type="Proteomes" id="UP000008021">
    <property type="component" value="Chromosome 1"/>
</dbReference>
<dbReference type="HOGENOM" id="CLU_1828379_0_0_1"/>
<protein>
    <recommendedName>
        <fullName evidence="1">Alpha/beta hydrolase fold-3 domain-containing protein</fullName>
    </recommendedName>
</protein>
<organism evidence="2">
    <name type="scientific">Oryza meridionalis</name>
    <dbReference type="NCBI Taxonomy" id="40149"/>
    <lineage>
        <taxon>Eukaryota</taxon>
        <taxon>Viridiplantae</taxon>
        <taxon>Streptophyta</taxon>
        <taxon>Embryophyta</taxon>
        <taxon>Tracheophyta</taxon>
        <taxon>Spermatophyta</taxon>
        <taxon>Magnoliopsida</taxon>
        <taxon>Liliopsida</taxon>
        <taxon>Poales</taxon>
        <taxon>Poaceae</taxon>
        <taxon>BOP clade</taxon>
        <taxon>Oryzoideae</taxon>
        <taxon>Oryzeae</taxon>
        <taxon>Oryzinae</taxon>
        <taxon>Oryza</taxon>
    </lineage>
</organism>
<evidence type="ECO:0000313" key="3">
    <source>
        <dbReference type="Proteomes" id="UP000008021"/>
    </source>
</evidence>
<feature type="domain" description="Alpha/beta hydrolase fold-3" evidence="1">
    <location>
        <begin position="40"/>
        <end position="139"/>
    </location>
</feature>
<dbReference type="InterPro" id="IPR029058">
    <property type="entry name" value="AB_hydrolase_fold"/>
</dbReference>
<dbReference type="EnsemblPlants" id="OMERI01G22110.1">
    <property type="protein sequence ID" value="OMERI01G22110.1"/>
    <property type="gene ID" value="OMERI01G22110"/>
</dbReference>
<dbReference type="InterPro" id="IPR050466">
    <property type="entry name" value="Carboxylest/Gibb_receptor"/>
</dbReference>
<dbReference type="SUPFAM" id="SSF53474">
    <property type="entry name" value="alpha/beta-Hydrolases"/>
    <property type="match status" value="1"/>
</dbReference>
<dbReference type="Pfam" id="PF07859">
    <property type="entry name" value="Abhydrolase_3"/>
    <property type="match status" value="1"/>
</dbReference>
<proteinExistence type="predicted"/>
<dbReference type="STRING" id="40149.A0A0E0C560"/>
<dbReference type="GO" id="GO:0016787">
    <property type="term" value="F:hydrolase activity"/>
    <property type="evidence" value="ECO:0007669"/>
    <property type="project" value="InterPro"/>
</dbReference>
<keyword evidence="3" id="KW-1185">Reference proteome</keyword>
<dbReference type="PANTHER" id="PTHR23024">
    <property type="entry name" value="ARYLACETAMIDE DEACETYLASE"/>
    <property type="match status" value="1"/>
</dbReference>
<dbReference type="AlphaFoldDB" id="A0A0E0C560"/>
<dbReference type="InterPro" id="IPR013094">
    <property type="entry name" value="AB_hydrolase_3"/>
</dbReference>
<accession>A0A0E0C560</accession>
<reference evidence="2" key="1">
    <citation type="submission" date="2015-04" db="UniProtKB">
        <authorList>
            <consortium name="EnsemblPlants"/>
        </authorList>
    </citation>
    <scope>IDENTIFICATION</scope>
</reference>
<reference evidence="2" key="2">
    <citation type="submission" date="2018-05" db="EMBL/GenBank/DDBJ databases">
        <title>OmerRS3 (Oryza meridionalis Reference Sequence Version 3).</title>
        <authorList>
            <person name="Zhang J."/>
            <person name="Kudrna D."/>
            <person name="Lee S."/>
            <person name="Talag J."/>
            <person name="Welchert J."/>
            <person name="Wing R.A."/>
        </authorList>
    </citation>
    <scope>NUCLEOTIDE SEQUENCE [LARGE SCALE GENOMIC DNA]</scope>
    <source>
        <strain evidence="2">cv. OR44</strain>
    </source>
</reference>
<dbReference type="Gene3D" id="3.40.50.1820">
    <property type="entry name" value="alpha/beta hydrolase"/>
    <property type="match status" value="1"/>
</dbReference>
<dbReference type="PANTHER" id="PTHR23024:SF396">
    <property type="entry name" value="OS08G0475000 PROTEIN"/>
    <property type="match status" value="1"/>
</dbReference>
<evidence type="ECO:0000259" key="1">
    <source>
        <dbReference type="Pfam" id="PF07859"/>
    </source>
</evidence>
<name>A0A0E0C560_9ORYZ</name>